<dbReference type="SUPFAM" id="SSF111331">
    <property type="entry name" value="NAD kinase/diacylglycerol kinase-like"/>
    <property type="match status" value="1"/>
</dbReference>
<dbReference type="EMBL" id="JAVHJV010000010">
    <property type="protein sequence ID" value="KAK5939590.1"/>
    <property type="molecule type" value="Genomic_DNA"/>
</dbReference>
<dbReference type="PANTHER" id="PTHR12358:SF108">
    <property type="entry name" value="DAGKC DOMAIN-CONTAINING PROTEIN"/>
    <property type="match status" value="1"/>
</dbReference>
<sequence length="411" mass="46122">MAAEERPKPSRLPSHFLLDREVHVIISTHSGNHEAQSYYSDTLHGYLTDHVPHLELRKNYFVHTTTSLTSITELTSKLFLFNAKKGVKNTIILLSGDGGMVDIVNAMTTTLQREVDDNRPPSIFFKPIIVLFPLGTANALCHSAGIIARDPLKVMMTGRAKPLPQFEVRFSRAARLVADEGRKRLEFNEPGFPEEGKEASGELGYYDPEGHVRVYGCVVFSWGLHASLVAFSDTEEMRKHGVERFRMAAGQLLEEGHVYSGTVKYKTERGGEWLVLQHKSGSGSDADGDKKHKYILATLVSNLEEKFCISPHSKPLDGTLRLVAIGNQPSDTAMKILTLAYEQGKHVEEMREFVTYHEIDSLRIDFNENDEKWRQICIDGKIVAIEEGGWVEVRKMPTTGVDGRRVVELVC</sequence>
<dbReference type="Gene3D" id="3.40.50.10330">
    <property type="entry name" value="Probable inorganic polyphosphate/atp-NAD kinase, domain 1"/>
    <property type="match status" value="1"/>
</dbReference>
<dbReference type="InterPro" id="IPR050187">
    <property type="entry name" value="Lipid_Phosphate_FormReg"/>
</dbReference>
<comment type="caution">
    <text evidence="2">The sequence shown here is derived from an EMBL/GenBank/DDBJ whole genome shotgun (WGS) entry which is preliminary data.</text>
</comment>
<dbReference type="RefSeq" id="XP_064727680.1">
    <property type="nucleotide sequence ID" value="XM_064876373.1"/>
</dbReference>
<feature type="domain" description="DAGKc" evidence="1">
    <location>
        <begin position="73"/>
        <end position="156"/>
    </location>
</feature>
<organism evidence="2 3">
    <name type="scientific">Knufia obscura</name>
    <dbReference type="NCBI Taxonomy" id="1635080"/>
    <lineage>
        <taxon>Eukaryota</taxon>
        <taxon>Fungi</taxon>
        <taxon>Dikarya</taxon>
        <taxon>Ascomycota</taxon>
        <taxon>Pezizomycotina</taxon>
        <taxon>Eurotiomycetes</taxon>
        <taxon>Chaetothyriomycetidae</taxon>
        <taxon>Chaetothyriales</taxon>
        <taxon>Trichomeriaceae</taxon>
        <taxon>Knufia</taxon>
    </lineage>
</organism>
<dbReference type="InterPro" id="IPR001206">
    <property type="entry name" value="Diacylglycerol_kinase_cat_dom"/>
</dbReference>
<dbReference type="Pfam" id="PF00781">
    <property type="entry name" value="DAGK_cat"/>
    <property type="match status" value="1"/>
</dbReference>
<accession>A0ABR0RH66</accession>
<protein>
    <recommendedName>
        <fullName evidence="1">DAGKc domain-containing protein</fullName>
    </recommendedName>
</protein>
<dbReference type="InterPro" id="IPR016064">
    <property type="entry name" value="NAD/diacylglycerol_kinase_sf"/>
</dbReference>
<gene>
    <name evidence="2" type="ORF">PMZ80_007969</name>
</gene>
<reference evidence="2 3" key="1">
    <citation type="journal article" date="2023" name="Res Sq">
        <title>Genomic and morphological characterization of Knufia obscura isolated from the Mars 2020 spacecraft assembly facility.</title>
        <authorList>
            <person name="Chander A.M."/>
            <person name="Teixeira M.M."/>
            <person name="Singh N.K."/>
            <person name="Williams M.P."/>
            <person name="Parker C.W."/>
            <person name="Leo P."/>
            <person name="Stajich J.E."/>
            <person name="Torok T."/>
            <person name="Tighe S."/>
            <person name="Mason C.E."/>
            <person name="Venkateswaran K."/>
        </authorList>
    </citation>
    <scope>NUCLEOTIDE SEQUENCE [LARGE SCALE GENOMIC DNA]</scope>
    <source>
        <strain evidence="2 3">CCFEE 5817</strain>
    </source>
</reference>
<dbReference type="InterPro" id="IPR017438">
    <property type="entry name" value="ATP-NAD_kinase_N"/>
</dbReference>
<dbReference type="PROSITE" id="PS50146">
    <property type="entry name" value="DAGK"/>
    <property type="match status" value="1"/>
</dbReference>
<evidence type="ECO:0000313" key="3">
    <source>
        <dbReference type="Proteomes" id="UP001334248"/>
    </source>
</evidence>
<dbReference type="PANTHER" id="PTHR12358">
    <property type="entry name" value="SPHINGOSINE KINASE"/>
    <property type="match status" value="1"/>
</dbReference>
<proteinExistence type="predicted"/>
<dbReference type="Gene3D" id="2.60.200.40">
    <property type="match status" value="1"/>
</dbReference>
<dbReference type="GeneID" id="90001418"/>
<evidence type="ECO:0000259" key="1">
    <source>
        <dbReference type="PROSITE" id="PS50146"/>
    </source>
</evidence>
<evidence type="ECO:0000313" key="2">
    <source>
        <dbReference type="EMBL" id="KAK5939590.1"/>
    </source>
</evidence>
<dbReference type="Proteomes" id="UP001334248">
    <property type="component" value="Unassembled WGS sequence"/>
</dbReference>
<keyword evidence="3" id="KW-1185">Reference proteome</keyword>
<name>A0ABR0RH66_9EURO</name>